<evidence type="ECO:0000313" key="2">
    <source>
        <dbReference type="Proteomes" id="UP001234297"/>
    </source>
</evidence>
<sequence length="208" mass="23641">MGEKSSIIKARCFSYTSVLYTNADDEITPLPRTKTTSITIESPTPENANPTPIPVILPESVRSAAAVKIQSAYRSHMVRKLVIEITAVNSEAGRYEELIRRQETVDAIRSDDRERLRVSEGLMSLLLRLDGVRGIDPAVRELRRSVSRRIVALQEVVDAVAEAKLEVVDGFPMSWEEIVEEEEEKEEEEEENVKKVECFERVLWRLSL</sequence>
<name>A0ACC2MU18_PERAE</name>
<proteinExistence type="predicted"/>
<organism evidence="1 2">
    <name type="scientific">Persea americana</name>
    <name type="common">Avocado</name>
    <dbReference type="NCBI Taxonomy" id="3435"/>
    <lineage>
        <taxon>Eukaryota</taxon>
        <taxon>Viridiplantae</taxon>
        <taxon>Streptophyta</taxon>
        <taxon>Embryophyta</taxon>
        <taxon>Tracheophyta</taxon>
        <taxon>Spermatophyta</taxon>
        <taxon>Magnoliopsida</taxon>
        <taxon>Magnoliidae</taxon>
        <taxon>Laurales</taxon>
        <taxon>Lauraceae</taxon>
        <taxon>Persea</taxon>
    </lineage>
</organism>
<reference evidence="1 2" key="1">
    <citation type="journal article" date="2022" name="Hortic Res">
        <title>A haplotype resolved chromosomal level avocado genome allows analysis of novel avocado genes.</title>
        <authorList>
            <person name="Nath O."/>
            <person name="Fletcher S.J."/>
            <person name="Hayward A."/>
            <person name="Shaw L.M."/>
            <person name="Masouleh A.K."/>
            <person name="Furtado A."/>
            <person name="Henry R.J."/>
            <person name="Mitter N."/>
        </authorList>
    </citation>
    <scope>NUCLEOTIDE SEQUENCE [LARGE SCALE GENOMIC DNA]</scope>
    <source>
        <strain evidence="2">cv. Hass</strain>
    </source>
</reference>
<protein>
    <submittedName>
        <fullName evidence="1">Uncharacterized protein</fullName>
    </submittedName>
</protein>
<dbReference type="EMBL" id="CM056809">
    <property type="protein sequence ID" value="KAJ8649155.1"/>
    <property type="molecule type" value="Genomic_DNA"/>
</dbReference>
<evidence type="ECO:0000313" key="1">
    <source>
        <dbReference type="EMBL" id="KAJ8649155.1"/>
    </source>
</evidence>
<keyword evidence="2" id="KW-1185">Reference proteome</keyword>
<comment type="caution">
    <text evidence="1">The sequence shown here is derived from an EMBL/GenBank/DDBJ whole genome shotgun (WGS) entry which is preliminary data.</text>
</comment>
<accession>A0ACC2MU18</accession>
<gene>
    <name evidence="1" type="ORF">MRB53_002178</name>
</gene>
<dbReference type="Proteomes" id="UP001234297">
    <property type="component" value="Chromosome 1"/>
</dbReference>